<dbReference type="SUPFAM" id="SSF48452">
    <property type="entry name" value="TPR-like"/>
    <property type="match status" value="3"/>
</dbReference>
<proteinExistence type="predicted"/>
<dbReference type="PANTHER" id="PTHR16091:SF1">
    <property type="entry name" value="TETRATRICOPEPTIDE REPEAT PROTEIN 17"/>
    <property type="match status" value="1"/>
</dbReference>
<dbReference type="PANTHER" id="PTHR16091">
    <property type="entry name" value="TTC17 PROTEIN"/>
    <property type="match status" value="1"/>
</dbReference>
<evidence type="ECO:0000313" key="3">
    <source>
        <dbReference type="EMBL" id="CAD7258330.1"/>
    </source>
</evidence>
<dbReference type="InterPro" id="IPR052630">
    <property type="entry name" value="TTC17"/>
</dbReference>
<evidence type="ECO:0000256" key="2">
    <source>
        <dbReference type="SAM" id="MobiDB-lite"/>
    </source>
</evidence>
<gene>
    <name evidence="3" type="ORF">TSIB3V08_LOCUS2567</name>
</gene>
<feature type="region of interest" description="Disordered" evidence="2">
    <location>
        <begin position="1013"/>
        <end position="1034"/>
    </location>
</feature>
<reference evidence="3" key="1">
    <citation type="submission" date="2020-11" db="EMBL/GenBank/DDBJ databases">
        <authorList>
            <person name="Tran Van P."/>
        </authorList>
    </citation>
    <scope>NUCLEOTIDE SEQUENCE</scope>
</reference>
<dbReference type="EMBL" id="OC000789">
    <property type="protein sequence ID" value="CAD7258330.1"/>
    <property type="molecule type" value="Genomic_DNA"/>
</dbReference>
<dbReference type="GO" id="GO:0030041">
    <property type="term" value="P:actin filament polymerization"/>
    <property type="evidence" value="ECO:0007669"/>
    <property type="project" value="TreeGrafter"/>
</dbReference>
<keyword evidence="1" id="KW-0802">TPR repeat</keyword>
<dbReference type="Pfam" id="PF13181">
    <property type="entry name" value="TPR_8"/>
    <property type="match status" value="2"/>
</dbReference>
<sequence length="1302" mass="145570">MVAPASDNKRSLGTDLANALVVLSSTAEDGEIEVRISLDSAFHMRRPYDLLALLDQEERVRKIEHMLKDLVAQKEIIDKHWASLEGSPDLKTRLYLQDEDCARAAKPLTNNDLYPNLSGEFFEWVRLGPFLPSNIPEDFSVEPDCNNVSTLEFSMHTFEHLYAMVDRANLSMTKDPNLVMSLLGNKDLTQFGKQLSLELYRNSSSWVYYNLGSIYWQMKGDAYHAVECARRAVHYAPRQYRDLALQNLGNIFHLAHTPKEAAIILHAAVDHAPHKPSSHFLLGNVYGILGDINRPSSGIPTWCILLGYQALLRKLLSSGPLGVCWGPRYNICEEKETPYRSVACYDNAIKLRPGWGKAIHNKYELLCYRKLEKGLLEFHESLQVILDELHGYHELQEQWIKLQGKLLWERVPLETKRPGQDQSMLSSMLIHSGNFNKYHGILCGSTRASTTLLSTAIVKARDVLGACYNCVENTRDGRPYLRCGRSPESRGLGFGLQMDLTLKLQQLIKKVDTHAKKLNKDLFLLGELDEGVLSSVSSKLPSSPWLTETTIDYQEFENPSNDPLSLMLDETPLDHYQPNEQQDDIPSTMPLDETIQFSENVLTMPSDEAIQSSDDPSTISKREGKPISQGITNLNHPRPSKIPSTLLQGGNTLAYHEPTRSPYYPKTMQLGEVVRKEPTRTECAEFVVKFPSSDIFPSVFLPPENKGELLNIGKGAEHELPWYPPLCTLSQHSEVKHYLPTKEQELAPDDYLRIHLLRYVNGGKSVEAEIGQRILSALIKMTGPSWLLQTLASLYWRVRGNLHNAMECLYVALSSVPNDYRDVVQVSLGSLLDKVGHTDEALHVARDALNINNIEPATHFLLASLYSTKGNFSGASHHLKQVLRVDPDFISEGLAEHLQLVMSCREKFSHHLSRLDTEETCGASIPGTASSIPNKQWTIATGIENLKEGETLICSPDGEQCRSVQCFSVNPDSNSAKILALKALAQEQCGGVPLLRTNQDDLHDETELEQMVDEMEEEELHTPPQSTSLGDGSNQPIPTFGMPYVLDPLDGLEISRSGSFPLHPGDCARVQDIDWDKLAIVWFRESVRNIDVDLPPLPLKLKKLGEPFCKLTLPPSTLTLDHLESVRLRDKLHINAEEGAANWLRQLTGEDKSTTTKKLGIRIALALQDNATSWMLATAAALYWRVVGRANHAISCLRQALRYVPDADRDIPLVNLASLLHRAGLYNDALTVAVTAVNHAPNSGITYFTVGNIYTSLGDTEKAIAFYRGALKLRPDFELARTRLNSVLCSFLLGDFPAKTGP</sequence>
<dbReference type="InterPro" id="IPR011990">
    <property type="entry name" value="TPR-like_helical_dom_sf"/>
</dbReference>
<feature type="repeat" description="TPR" evidence="1">
    <location>
        <begin position="856"/>
        <end position="889"/>
    </location>
</feature>
<evidence type="ECO:0000256" key="1">
    <source>
        <dbReference type="PROSITE-ProRule" id="PRU00339"/>
    </source>
</evidence>
<dbReference type="PROSITE" id="PS50293">
    <property type="entry name" value="TPR_REGION"/>
    <property type="match status" value="1"/>
</dbReference>
<feature type="compositionally biased region" description="Polar residues" evidence="2">
    <location>
        <begin position="1023"/>
        <end position="1034"/>
    </location>
</feature>
<organism evidence="3">
    <name type="scientific">Timema shepardi</name>
    <name type="common">Walking stick</name>
    <dbReference type="NCBI Taxonomy" id="629360"/>
    <lineage>
        <taxon>Eukaryota</taxon>
        <taxon>Metazoa</taxon>
        <taxon>Ecdysozoa</taxon>
        <taxon>Arthropoda</taxon>
        <taxon>Hexapoda</taxon>
        <taxon>Insecta</taxon>
        <taxon>Pterygota</taxon>
        <taxon>Neoptera</taxon>
        <taxon>Polyneoptera</taxon>
        <taxon>Phasmatodea</taxon>
        <taxon>Timematodea</taxon>
        <taxon>Timematoidea</taxon>
        <taxon>Timematidae</taxon>
        <taxon>Timema</taxon>
    </lineage>
</organism>
<feature type="repeat" description="TPR" evidence="1">
    <location>
        <begin position="1244"/>
        <end position="1277"/>
    </location>
</feature>
<evidence type="ECO:0008006" key="4">
    <source>
        <dbReference type="Google" id="ProtNLM"/>
    </source>
</evidence>
<accession>A0A7R9FX07</accession>
<dbReference type="InterPro" id="IPR019734">
    <property type="entry name" value="TPR_rpt"/>
</dbReference>
<dbReference type="GO" id="GO:0005737">
    <property type="term" value="C:cytoplasm"/>
    <property type="evidence" value="ECO:0007669"/>
    <property type="project" value="TreeGrafter"/>
</dbReference>
<name>A0A7R9FX07_TIMSH</name>
<dbReference type="Gene3D" id="1.25.40.10">
    <property type="entry name" value="Tetratricopeptide repeat domain"/>
    <property type="match status" value="3"/>
</dbReference>
<dbReference type="SMART" id="SM00028">
    <property type="entry name" value="TPR"/>
    <property type="match status" value="5"/>
</dbReference>
<protein>
    <recommendedName>
        <fullName evidence="4">Tetratricopeptide repeat protein 17</fullName>
    </recommendedName>
</protein>
<dbReference type="PROSITE" id="PS50005">
    <property type="entry name" value="TPR"/>
    <property type="match status" value="2"/>
</dbReference>
<dbReference type="GO" id="GO:0015629">
    <property type="term" value="C:actin cytoskeleton"/>
    <property type="evidence" value="ECO:0007669"/>
    <property type="project" value="TreeGrafter"/>
</dbReference>